<dbReference type="InterPro" id="IPR050109">
    <property type="entry name" value="HTH-type_TetR-like_transc_reg"/>
</dbReference>
<dbReference type="PANTHER" id="PTHR30055:SF148">
    <property type="entry name" value="TETR-FAMILY TRANSCRIPTIONAL REGULATOR"/>
    <property type="match status" value="1"/>
</dbReference>
<dbReference type="Proteomes" id="UP000027178">
    <property type="component" value="Unassembled WGS sequence"/>
</dbReference>
<dbReference type="HOGENOM" id="CLU_069356_25_6_11"/>
<dbReference type="GO" id="GO:0000976">
    <property type="term" value="F:transcription cis-regulatory region binding"/>
    <property type="evidence" value="ECO:0007669"/>
    <property type="project" value="TreeGrafter"/>
</dbReference>
<dbReference type="InterPro" id="IPR001647">
    <property type="entry name" value="HTH_TetR"/>
</dbReference>
<evidence type="ECO:0000259" key="5">
    <source>
        <dbReference type="PROSITE" id="PS50977"/>
    </source>
</evidence>
<feature type="domain" description="HTH tetR-type" evidence="5">
    <location>
        <begin position="1"/>
        <end position="55"/>
    </location>
</feature>
<evidence type="ECO:0000256" key="4">
    <source>
        <dbReference type="PROSITE-ProRule" id="PRU00335"/>
    </source>
</evidence>
<dbReference type="SUPFAM" id="SSF46689">
    <property type="entry name" value="Homeodomain-like"/>
    <property type="match status" value="1"/>
</dbReference>
<keyword evidence="2 4" id="KW-0238">DNA-binding</keyword>
<dbReference type="PROSITE" id="PS50977">
    <property type="entry name" value="HTH_TETR_2"/>
    <property type="match status" value="1"/>
</dbReference>
<name>A0A066YLJ3_9ACTN</name>
<dbReference type="PRINTS" id="PR00455">
    <property type="entry name" value="HTHTETR"/>
</dbReference>
<proteinExistence type="predicted"/>
<dbReference type="eggNOG" id="COG1309">
    <property type="taxonomic scope" value="Bacteria"/>
</dbReference>
<accession>A0A066YLJ3</accession>
<evidence type="ECO:0000313" key="6">
    <source>
        <dbReference type="EMBL" id="KDN80774.1"/>
    </source>
</evidence>
<dbReference type="GO" id="GO:0003700">
    <property type="term" value="F:DNA-binding transcription factor activity"/>
    <property type="evidence" value="ECO:0007669"/>
    <property type="project" value="TreeGrafter"/>
</dbReference>
<dbReference type="RefSeq" id="WP_051653775.1">
    <property type="nucleotide sequence ID" value="NZ_KK853997.1"/>
</dbReference>
<dbReference type="InterPro" id="IPR011075">
    <property type="entry name" value="TetR_C"/>
</dbReference>
<comment type="caution">
    <text evidence="6">The sequence shown here is derived from an EMBL/GenBank/DDBJ whole genome shotgun (WGS) entry which is preliminary data.</text>
</comment>
<evidence type="ECO:0000256" key="3">
    <source>
        <dbReference type="ARBA" id="ARBA00023163"/>
    </source>
</evidence>
<protein>
    <submittedName>
        <fullName evidence="6">TetR family transcriptional regulator</fullName>
    </submittedName>
</protein>
<feature type="DNA-binding region" description="H-T-H motif" evidence="4">
    <location>
        <begin position="18"/>
        <end position="37"/>
    </location>
</feature>
<dbReference type="PANTHER" id="PTHR30055">
    <property type="entry name" value="HTH-TYPE TRANSCRIPTIONAL REGULATOR RUTR"/>
    <property type="match status" value="1"/>
</dbReference>
<evidence type="ECO:0000313" key="7">
    <source>
        <dbReference type="Proteomes" id="UP000027178"/>
    </source>
</evidence>
<evidence type="ECO:0000256" key="2">
    <source>
        <dbReference type="ARBA" id="ARBA00023125"/>
    </source>
</evidence>
<keyword evidence="1" id="KW-0805">Transcription regulation</keyword>
<dbReference type="Pfam" id="PF16859">
    <property type="entry name" value="TetR_C_11"/>
    <property type="match status" value="1"/>
</dbReference>
<dbReference type="EMBL" id="JNBY01000160">
    <property type="protein sequence ID" value="KDN80774.1"/>
    <property type="molecule type" value="Genomic_DNA"/>
</dbReference>
<evidence type="ECO:0000256" key="1">
    <source>
        <dbReference type="ARBA" id="ARBA00023015"/>
    </source>
</evidence>
<gene>
    <name evidence="6" type="ORF">KCH_74090</name>
</gene>
<dbReference type="InterPro" id="IPR036271">
    <property type="entry name" value="Tet_transcr_reg_TetR-rel_C_sf"/>
</dbReference>
<dbReference type="AlphaFoldDB" id="A0A066YLJ3"/>
<dbReference type="InterPro" id="IPR009057">
    <property type="entry name" value="Homeodomain-like_sf"/>
</dbReference>
<organism evidence="6 7">
    <name type="scientific">Kitasatospora cheerisanensis KCTC 2395</name>
    <dbReference type="NCBI Taxonomy" id="1348663"/>
    <lineage>
        <taxon>Bacteria</taxon>
        <taxon>Bacillati</taxon>
        <taxon>Actinomycetota</taxon>
        <taxon>Actinomycetes</taxon>
        <taxon>Kitasatosporales</taxon>
        <taxon>Streptomycetaceae</taxon>
        <taxon>Kitasatospora</taxon>
    </lineage>
</organism>
<dbReference type="SUPFAM" id="SSF48498">
    <property type="entry name" value="Tetracyclin repressor-like, C-terminal domain"/>
    <property type="match status" value="1"/>
</dbReference>
<dbReference type="Pfam" id="PF00440">
    <property type="entry name" value="TetR_N"/>
    <property type="match status" value="1"/>
</dbReference>
<sequence>MLDATLALLSEAGYARLTVEGVAAASGVHKSTLYRWWPDKAALAADALASRMDTGPLPDTGSTRDDLTTWLRGTIANYTATPAGATMPALIADLAGRPGALEAFRAAFLTERRANCAAVLRRGIARGDLPADTDVELFMDALAGAVFYRQLVTGLPVDDRLPDRLVRILGL</sequence>
<dbReference type="Gene3D" id="1.10.10.60">
    <property type="entry name" value="Homeodomain-like"/>
    <property type="match status" value="1"/>
</dbReference>
<reference evidence="6 7" key="1">
    <citation type="submission" date="2014-05" db="EMBL/GenBank/DDBJ databases">
        <title>Draft Genome Sequence of Kitasatospora cheerisanensis KCTC 2395.</title>
        <authorList>
            <person name="Nam D.H."/>
        </authorList>
    </citation>
    <scope>NUCLEOTIDE SEQUENCE [LARGE SCALE GENOMIC DNA]</scope>
    <source>
        <strain evidence="6 7">KCTC 2395</strain>
    </source>
</reference>
<keyword evidence="3" id="KW-0804">Transcription</keyword>
<dbReference type="PATRIC" id="fig|1348663.4.peg.7157"/>
<keyword evidence="7" id="KW-1185">Reference proteome</keyword>
<dbReference type="Gene3D" id="1.10.357.10">
    <property type="entry name" value="Tetracycline Repressor, domain 2"/>
    <property type="match status" value="1"/>
</dbReference>